<name>A0A512NC52_9HYPH</name>
<reference evidence="3 4" key="1">
    <citation type="submission" date="2019-07" db="EMBL/GenBank/DDBJ databases">
        <title>Whole genome shotgun sequence of Reyranella soli NBRC 108950.</title>
        <authorList>
            <person name="Hosoyama A."/>
            <person name="Uohara A."/>
            <person name="Ohji S."/>
            <person name="Ichikawa N."/>
        </authorList>
    </citation>
    <scope>NUCLEOTIDE SEQUENCE [LARGE SCALE GENOMIC DNA]</scope>
    <source>
        <strain evidence="3 4">NBRC 108950</strain>
    </source>
</reference>
<dbReference type="AlphaFoldDB" id="A0A512NC52"/>
<dbReference type="InterPro" id="IPR038366">
    <property type="entry name" value="Znf_CppX_C4_sf"/>
</dbReference>
<protein>
    <recommendedName>
        <fullName evidence="2">ClpX-type ZB domain-containing protein</fullName>
    </recommendedName>
</protein>
<dbReference type="PROSITE" id="PS51902">
    <property type="entry name" value="CLPX_ZB"/>
    <property type="match status" value="1"/>
</dbReference>
<evidence type="ECO:0000256" key="1">
    <source>
        <dbReference type="PROSITE-ProRule" id="PRU01250"/>
    </source>
</evidence>
<comment type="similarity">
    <text evidence="1">Belongs to the ClpX chaperone family.</text>
</comment>
<comment type="caution">
    <text evidence="3">The sequence shown here is derived from an EMBL/GenBank/DDBJ whole genome shotgun (WGS) entry which is preliminary data.</text>
</comment>
<keyword evidence="1" id="KW-0479">Metal-binding</keyword>
<dbReference type="InterPro" id="IPR059188">
    <property type="entry name" value="Znf_CLPX-like"/>
</dbReference>
<dbReference type="SUPFAM" id="SSF57716">
    <property type="entry name" value="Glucocorticoid receptor-like (DNA-binding domain)"/>
    <property type="match status" value="1"/>
</dbReference>
<accession>A0A512NC52</accession>
<gene>
    <name evidence="3" type="ORF">RSO01_36710</name>
</gene>
<feature type="binding site" evidence="1">
    <location>
        <position position="14"/>
    </location>
    <ligand>
        <name>Zn(2+)</name>
        <dbReference type="ChEBI" id="CHEBI:29105"/>
    </ligand>
</feature>
<dbReference type="GO" id="GO:0008270">
    <property type="term" value="F:zinc ion binding"/>
    <property type="evidence" value="ECO:0007669"/>
    <property type="project" value="UniProtKB-UniRule"/>
</dbReference>
<organism evidence="3 4">
    <name type="scientific">Reyranella soli</name>
    <dbReference type="NCBI Taxonomy" id="1230389"/>
    <lineage>
        <taxon>Bacteria</taxon>
        <taxon>Pseudomonadati</taxon>
        <taxon>Pseudomonadota</taxon>
        <taxon>Alphaproteobacteria</taxon>
        <taxon>Hyphomicrobiales</taxon>
        <taxon>Reyranellaceae</taxon>
        <taxon>Reyranella</taxon>
    </lineage>
</organism>
<feature type="binding site" evidence="1">
    <location>
        <position position="11"/>
    </location>
    <ligand>
        <name>Zn(2+)</name>
        <dbReference type="ChEBI" id="CHEBI:29105"/>
    </ligand>
</feature>
<evidence type="ECO:0000259" key="2">
    <source>
        <dbReference type="PROSITE" id="PS51902"/>
    </source>
</evidence>
<dbReference type="InterPro" id="IPR010603">
    <property type="entry name" value="Znf_CppX_C4"/>
</dbReference>
<dbReference type="EMBL" id="BKAJ01000066">
    <property type="protein sequence ID" value="GEP56505.1"/>
    <property type="molecule type" value="Genomic_DNA"/>
</dbReference>
<keyword evidence="4" id="KW-1185">Reference proteome</keyword>
<feature type="binding site" evidence="1">
    <location>
        <position position="34"/>
    </location>
    <ligand>
        <name>Zn(2+)</name>
        <dbReference type="ChEBI" id="CHEBI:29105"/>
    </ligand>
</feature>
<feature type="domain" description="ClpX-type ZB" evidence="2">
    <location>
        <begin position="1"/>
        <end position="53"/>
    </location>
</feature>
<dbReference type="GO" id="GO:0051082">
    <property type="term" value="F:unfolded protein binding"/>
    <property type="evidence" value="ECO:0007669"/>
    <property type="project" value="UniProtKB-UniRule"/>
</dbReference>
<keyword evidence="1" id="KW-0862">Zinc</keyword>
<dbReference type="GO" id="GO:0046983">
    <property type="term" value="F:protein dimerization activity"/>
    <property type="evidence" value="ECO:0007669"/>
    <property type="project" value="UniProtKB-UniRule"/>
</dbReference>
<sequence>MTATLSKTLYCSFCMKSQHEVAKLVAGPAQIFICDECVDLCNQWIADRPPKPSKFPPPEEVATERLLEHLRAIEETVRAKGDQLQRTVDLLRSREVSWAQIGTALGVSRQSAWERFT</sequence>
<dbReference type="Gene3D" id="6.20.220.10">
    <property type="entry name" value="ClpX chaperone, C4-type zinc finger domain"/>
    <property type="match status" value="1"/>
</dbReference>
<evidence type="ECO:0000313" key="4">
    <source>
        <dbReference type="Proteomes" id="UP000321058"/>
    </source>
</evidence>
<keyword evidence="1" id="KW-0143">Chaperone</keyword>
<dbReference type="SMART" id="SM00994">
    <property type="entry name" value="zf-C4_ClpX"/>
    <property type="match status" value="1"/>
</dbReference>
<evidence type="ECO:0000313" key="3">
    <source>
        <dbReference type="EMBL" id="GEP56505.1"/>
    </source>
</evidence>
<dbReference type="Pfam" id="PF06689">
    <property type="entry name" value="zf-C4_ClpX"/>
    <property type="match status" value="1"/>
</dbReference>
<proteinExistence type="inferred from homology"/>
<feature type="binding site" evidence="1">
    <location>
        <position position="37"/>
    </location>
    <ligand>
        <name>Zn(2+)</name>
        <dbReference type="ChEBI" id="CHEBI:29105"/>
    </ligand>
</feature>
<dbReference type="Proteomes" id="UP000321058">
    <property type="component" value="Unassembled WGS sequence"/>
</dbReference>
<dbReference type="GO" id="GO:0006457">
    <property type="term" value="P:protein folding"/>
    <property type="evidence" value="ECO:0007669"/>
    <property type="project" value="UniProtKB-UniRule"/>
</dbReference>